<evidence type="ECO:0000313" key="2">
    <source>
        <dbReference type="Proteomes" id="UP000036681"/>
    </source>
</evidence>
<reference evidence="3" key="1">
    <citation type="submission" date="2023-03" db="UniProtKB">
        <authorList>
            <consortium name="WormBaseParasite"/>
        </authorList>
    </citation>
    <scope>IDENTIFICATION</scope>
</reference>
<accession>A0A9J2PG58</accession>
<dbReference type="WBParaSite" id="ALUE_0000846801-mRNA-1">
    <property type="protein sequence ID" value="ALUE_0000846801-mRNA-1"/>
    <property type="gene ID" value="ALUE_0000846801"/>
</dbReference>
<keyword evidence="1" id="KW-1133">Transmembrane helix</keyword>
<keyword evidence="1" id="KW-0812">Transmembrane</keyword>
<dbReference type="Proteomes" id="UP000036681">
    <property type="component" value="Unplaced"/>
</dbReference>
<feature type="transmembrane region" description="Helical" evidence="1">
    <location>
        <begin position="109"/>
        <end position="134"/>
    </location>
</feature>
<proteinExistence type="predicted"/>
<organism evidence="2 3">
    <name type="scientific">Ascaris lumbricoides</name>
    <name type="common">Giant roundworm</name>
    <dbReference type="NCBI Taxonomy" id="6252"/>
    <lineage>
        <taxon>Eukaryota</taxon>
        <taxon>Metazoa</taxon>
        <taxon>Ecdysozoa</taxon>
        <taxon>Nematoda</taxon>
        <taxon>Chromadorea</taxon>
        <taxon>Rhabditida</taxon>
        <taxon>Spirurina</taxon>
        <taxon>Ascaridomorpha</taxon>
        <taxon>Ascaridoidea</taxon>
        <taxon>Ascarididae</taxon>
        <taxon>Ascaris</taxon>
    </lineage>
</organism>
<keyword evidence="2" id="KW-1185">Reference proteome</keyword>
<evidence type="ECO:0000313" key="3">
    <source>
        <dbReference type="WBParaSite" id="ALUE_0000846801-mRNA-1"/>
    </source>
</evidence>
<sequence>MFRRSRLTFARVVALTTGSTNRAPEVLSRLLVAELDAAIAVMALLGILSGRRFVFCFTALFFVLHTLLTLSMCSRNLYSLLHRYPIWSQQCYDEAKIDGIYWCRLVDTLYFFSNCMIAGVLTMITTTVCFRLLYVVSNKKQLPTHVVADRRPIIREPYPQLIPLHKTSQQNSIQ</sequence>
<feature type="transmembrane region" description="Helical" evidence="1">
    <location>
        <begin position="55"/>
        <end position="78"/>
    </location>
</feature>
<keyword evidence="1" id="KW-0472">Membrane</keyword>
<name>A0A9J2PG58_ASCLU</name>
<protein>
    <submittedName>
        <fullName evidence="3">G-protein coupled receptors family 1 profile domain-containing protein</fullName>
    </submittedName>
</protein>
<evidence type="ECO:0000256" key="1">
    <source>
        <dbReference type="SAM" id="Phobius"/>
    </source>
</evidence>
<dbReference type="AlphaFoldDB" id="A0A9J2PG58"/>